<evidence type="ECO:0000313" key="2">
    <source>
        <dbReference type="Proteomes" id="UP000321617"/>
    </source>
</evidence>
<dbReference type="AlphaFoldDB" id="A0A562UPV5"/>
<proteinExistence type="predicted"/>
<organism evidence="1 2">
    <name type="scientific">Stackebrandtia albiflava</name>
    <dbReference type="NCBI Taxonomy" id="406432"/>
    <lineage>
        <taxon>Bacteria</taxon>
        <taxon>Bacillati</taxon>
        <taxon>Actinomycetota</taxon>
        <taxon>Actinomycetes</taxon>
        <taxon>Glycomycetales</taxon>
        <taxon>Glycomycetaceae</taxon>
        <taxon>Stackebrandtia</taxon>
    </lineage>
</organism>
<gene>
    <name evidence="1" type="ORF">LX16_5128</name>
</gene>
<name>A0A562UPV5_9ACTN</name>
<reference evidence="1 2" key="1">
    <citation type="journal article" date="2013" name="Stand. Genomic Sci.">
        <title>Genomic Encyclopedia of Type Strains, Phase I: The one thousand microbial genomes (KMG-I) project.</title>
        <authorList>
            <person name="Kyrpides N.C."/>
            <person name="Woyke T."/>
            <person name="Eisen J.A."/>
            <person name="Garrity G."/>
            <person name="Lilburn T.G."/>
            <person name="Beck B.J."/>
            <person name="Whitman W.B."/>
            <person name="Hugenholtz P."/>
            <person name="Klenk H.P."/>
        </authorList>
    </citation>
    <scope>NUCLEOTIDE SEQUENCE [LARGE SCALE GENOMIC DNA]</scope>
    <source>
        <strain evidence="1 2">DSM 45044</strain>
    </source>
</reference>
<sequence>MAVGAVIVWTAQSDSAEPGDIDAAAVGDFCGLVDVRPLVQLTPVEEGREDRSSPEADPPRFGCEVKLLGHEEATRYLAVTLLVDVRVEADIGDAREAYAGAVDFEESEGLTVSGLETAADEAGFVVVVESPEVREYRAHVRDSNGVASVSLVITGDGLGAAEARDLLPAIAQGTLDVMGSE</sequence>
<dbReference type="Proteomes" id="UP000321617">
    <property type="component" value="Unassembled WGS sequence"/>
</dbReference>
<evidence type="ECO:0000313" key="1">
    <source>
        <dbReference type="EMBL" id="TWJ07642.1"/>
    </source>
</evidence>
<protein>
    <submittedName>
        <fullName evidence="1">Uncharacterized protein</fullName>
    </submittedName>
</protein>
<dbReference type="EMBL" id="VLLL01000011">
    <property type="protein sequence ID" value="TWJ07642.1"/>
    <property type="molecule type" value="Genomic_DNA"/>
</dbReference>
<keyword evidence="2" id="KW-1185">Reference proteome</keyword>
<comment type="caution">
    <text evidence="1">The sequence shown here is derived from an EMBL/GenBank/DDBJ whole genome shotgun (WGS) entry which is preliminary data.</text>
</comment>
<accession>A0A562UPV5</accession>